<feature type="domain" description="DNA helicase Pif1-like 2B" evidence="1">
    <location>
        <begin position="88"/>
        <end position="124"/>
    </location>
</feature>
<evidence type="ECO:0000313" key="3">
    <source>
        <dbReference type="Proteomes" id="UP000719766"/>
    </source>
</evidence>
<keyword evidence="3" id="KW-1185">Reference proteome</keyword>
<protein>
    <recommendedName>
        <fullName evidence="1">DNA helicase Pif1-like 2B domain-containing protein</fullName>
    </recommendedName>
</protein>
<proteinExistence type="predicted"/>
<dbReference type="EMBL" id="JABBWE010000001">
    <property type="protein sequence ID" value="KAG1810060.1"/>
    <property type="molecule type" value="Genomic_DNA"/>
</dbReference>
<evidence type="ECO:0000313" key="2">
    <source>
        <dbReference type="EMBL" id="KAG1810060.1"/>
    </source>
</evidence>
<dbReference type="SUPFAM" id="SSF52540">
    <property type="entry name" value="P-loop containing nucleoside triphosphate hydrolases"/>
    <property type="match status" value="1"/>
</dbReference>
<comment type="caution">
    <text evidence="2">The sequence shown here is derived from an EMBL/GenBank/DDBJ whole genome shotgun (WGS) entry which is preliminary data.</text>
</comment>
<name>A0A9P7E3V4_9AGAM</name>
<accession>A0A9P7E3V4</accession>
<dbReference type="AlphaFoldDB" id="A0A9P7E3V4"/>
<sequence>MLNAMRFGKLDKASVQAFFSLSRPVVYEDGIGPTQLYPIRSEVDSANQRKLASLSGDGIKYPATDSPGRDSNDNLVSLEQMGRLLERLVAQRVIHLKVGAQVMLIKNMVQGQLVNGSVGQVIRFSTSEEAMQTATPIATEEGLKGGPSTKSELPVNYDNSQWPVVRFTCGKEILCVPTDFTVDNADGGVEARRRQVSPLTFA</sequence>
<dbReference type="Pfam" id="PF21530">
    <property type="entry name" value="Pif1_2B_dom"/>
    <property type="match status" value="1"/>
</dbReference>
<dbReference type="InterPro" id="IPR027417">
    <property type="entry name" value="P-loop_NTPase"/>
</dbReference>
<reference evidence="2" key="1">
    <citation type="journal article" date="2020" name="New Phytol.">
        <title>Comparative genomics reveals dynamic genome evolution in host specialist ectomycorrhizal fungi.</title>
        <authorList>
            <person name="Lofgren L.A."/>
            <person name="Nguyen N.H."/>
            <person name="Vilgalys R."/>
            <person name="Ruytinx J."/>
            <person name="Liao H.L."/>
            <person name="Branco S."/>
            <person name="Kuo A."/>
            <person name="LaButti K."/>
            <person name="Lipzen A."/>
            <person name="Andreopoulos W."/>
            <person name="Pangilinan J."/>
            <person name="Riley R."/>
            <person name="Hundley H."/>
            <person name="Na H."/>
            <person name="Barry K."/>
            <person name="Grigoriev I.V."/>
            <person name="Stajich J.E."/>
            <person name="Kennedy P.G."/>
        </authorList>
    </citation>
    <scope>NUCLEOTIDE SEQUENCE</scope>
    <source>
        <strain evidence="2">S12</strain>
    </source>
</reference>
<gene>
    <name evidence="2" type="ORF">HD556DRAFT_24170</name>
</gene>
<dbReference type="Proteomes" id="UP000719766">
    <property type="component" value="Unassembled WGS sequence"/>
</dbReference>
<dbReference type="OrthoDB" id="432234at2759"/>
<organism evidence="2 3">
    <name type="scientific">Suillus plorans</name>
    <dbReference type="NCBI Taxonomy" id="116603"/>
    <lineage>
        <taxon>Eukaryota</taxon>
        <taxon>Fungi</taxon>
        <taxon>Dikarya</taxon>
        <taxon>Basidiomycota</taxon>
        <taxon>Agaricomycotina</taxon>
        <taxon>Agaricomycetes</taxon>
        <taxon>Agaricomycetidae</taxon>
        <taxon>Boletales</taxon>
        <taxon>Suillineae</taxon>
        <taxon>Suillaceae</taxon>
        <taxon>Suillus</taxon>
    </lineage>
</organism>
<dbReference type="RefSeq" id="XP_041167725.1">
    <property type="nucleotide sequence ID" value="XM_041309993.1"/>
</dbReference>
<dbReference type="InterPro" id="IPR049163">
    <property type="entry name" value="Pif1-like_2B_dom"/>
</dbReference>
<evidence type="ECO:0000259" key="1">
    <source>
        <dbReference type="Pfam" id="PF21530"/>
    </source>
</evidence>
<dbReference type="GeneID" id="64603757"/>